<dbReference type="InterPro" id="IPR009057">
    <property type="entry name" value="Homeodomain-like_sf"/>
</dbReference>
<dbReference type="InterPro" id="IPR047923">
    <property type="entry name" value="ArpA-like"/>
</dbReference>
<evidence type="ECO:0000256" key="4">
    <source>
        <dbReference type="PROSITE-ProRule" id="PRU00335"/>
    </source>
</evidence>
<dbReference type="Gene3D" id="1.10.357.10">
    <property type="entry name" value="Tetracycline Repressor, domain 2"/>
    <property type="match status" value="1"/>
</dbReference>
<dbReference type="AlphaFoldDB" id="A0A4V3AMI5"/>
<dbReference type="InterPro" id="IPR023772">
    <property type="entry name" value="DNA-bd_HTH_TetR-type_CS"/>
</dbReference>
<sequence length="212" mass="23100">MQQRARATRESILAGAAAVFEKQGYETASLARVAEAASVTKGALYFHFRSKEELARAVIAAQHALGVERSAAILAEGRPALETMILMSRGFGQDTLNEPMVRAGIRLTFEASAFGQDVAGPYQHWVEGLEALTRAAREEGWLHAGVDSGSFAHVLVASVTGVQMVSNVLTGRRDLMERIEEMWAALLPGILAKEHLHEGPRLVRLIRETPDE</sequence>
<dbReference type="PROSITE" id="PS01081">
    <property type="entry name" value="HTH_TETR_1"/>
    <property type="match status" value="1"/>
</dbReference>
<dbReference type="PROSITE" id="PS50977">
    <property type="entry name" value="HTH_TETR_2"/>
    <property type="match status" value="1"/>
</dbReference>
<evidence type="ECO:0000313" key="6">
    <source>
        <dbReference type="EMBL" id="TDK27052.1"/>
    </source>
</evidence>
<proteinExistence type="predicted"/>
<name>A0A4V3AMI5_9MICC</name>
<accession>A0A4V3AMI5</accession>
<feature type="DNA-binding region" description="H-T-H motif" evidence="4">
    <location>
        <begin position="29"/>
        <end position="48"/>
    </location>
</feature>
<dbReference type="InterPro" id="IPR001647">
    <property type="entry name" value="HTH_TetR"/>
</dbReference>
<dbReference type="GO" id="GO:0003677">
    <property type="term" value="F:DNA binding"/>
    <property type="evidence" value="ECO:0007669"/>
    <property type="project" value="UniProtKB-UniRule"/>
</dbReference>
<keyword evidence="7" id="KW-1185">Reference proteome</keyword>
<evidence type="ECO:0000256" key="2">
    <source>
        <dbReference type="ARBA" id="ARBA00023125"/>
    </source>
</evidence>
<reference evidence="6 7" key="1">
    <citation type="submission" date="2019-03" db="EMBL/GenBank/DDBJ databases">
        <title>Arthrobacter sp. nov., an bacterium isolated from biocrust in Mu Us Desert.</title>
        <authorList>
            <person name="Lixiong L."/>
        </authorList>
    </citation>
    <scope>NUCLEOTIDE SEQUENCE [LARGE SCALE GENOMIC DNA]</scope>
    <source>
        <strain evidence="6 7">SLN-3</strain>
    </source>
</reference>
<feature type="domain" description="HTH tetR-type" evidence="5">
    <location>
        <begin position="6"/>
        <end position="66"/>
    </location>
</feature>
<dbReference type="Pfam" id="PF21935">
    <property type="entry name" value="TetR_C_45"/>
    <property type="match status" value="1"/>
</dbReference>
<dbReference type="SUPFAM" id="SSF46689">
    <property type="entry name" value="Homeodomain-like"/>
    <property type="match status" value="1"/>
</dbReference>
<keyword evidence="3" id="KW-0804">Transcription</keyword>
<evidence type="ECO:0000256" key="1">
    <source>
        <dbReference type="ARBA" id="ARBA00023015"/>
    </source>
</evidence>
<dbReference type="NCBIfam" id="NF041196">
    <property type="entry name" value="ScbR_bind_reg"/>
    <property type="match status" value="1"/>
</dbReference>
<protein>
    <submittedName>
        <fullName evidence="6">TetR/AcrR family transcriptional regulator</fullName>
    </submittedName>
</protein>
<dbReference type="SUPFAM" id="SSF48498">
    <property type="entry name" value="Tetracyclin repressor-like, C-terminal domain"/>
    <property type="match status" value="1"/>
</dbReference>
<dbReference type="EMBL" id="SMTK01000002">
    <property type="protein sequence ID" value="TDK27052.1"/>
    <property type="molecule type" value="Genomic_DNA"/>
</dbReference>
<dbReference type="PRINTS" id="PR00455">
    <property type="entry name" value="HTHTETR"/>
</dbReference>
<evidence type="ECO:0000256" key="3">
    <source>
        <dbReference type="ARBA" id="ARBA00023163"/>
    </source>
</evidence>
<dbReference type="Proteomes" id="UP000295411">
    <property type="component" value="Unassembled WGS sequence"/>
</dbReference>
<dbReference type="PANTHER" id="PTHR47506:SF3">
    <property type="entry name" value="HTH-TYPE TRANSCRIPTIONAL REGULATOR LMRA"/>
    <property type="match status" value="1"/>
</dbReference>
<organism evidence="6 7">
    <name type="scientific">Arthrobacter crusticola</name>
    <dbReference type="NCBI Taxonomy" id="2547960"/>
    <lineage>
        <taxon>Bacteria</taxon>
        <taxon>Bacillati</taxon>
        <taxon>Actinomycetota</taxon>
        <taxon>Actinomycetes</taxon>
        <taxon>Micrococcales</taxon>
        <taxon>Micrococcaceae</taxon>
        <taxon>Arthrobacter</taxon>
    </lineage>
</organism>
<comment type="caution">
    <text evidence="6">The sequence shown here is derived from an EMBL/GenBank/DDBJ whole genome shotgun (WGS) entry which is preliminary data.</text>
</comment>
<evidence type="ECO:0000313" key="7">
    <source>
        <dbReference type="Proteomes" id="UP000295411"/>
    </source>
</evidence>
<gene>
    <name evidence="6" type="ORF">E2F48_05800</name>
</gene>
<dbReference type="InterPro" id="IPR054126">
    <property type="entry name" value="CprB_TetR_C"/>
</dbReference>
<evidence type="ECO:0000259" key="5">
    <source>
        <dbReference type="PROSITE" id="PS50977"/>
    </source>
</evidence>
<dbReference type="PANTHER" id="PTHR47506">
    <property type="entry name" value="TRANSCRIPTIONAL REGULATORY PROTEIN"/>
    <property type="match status" value="1"/>
</dbReference>
<keyword evidence="1" id="KW-0805">Transcription regulation</keyword>
<dbReference type="OrthoDB" id="3237195at2"/>
<keyword evidence="2 4" id="KW-0238">DNA-binding</keyword>
<dbReference type="Pfam" id="PF00440">
    <property type="entry name" value="TetR_N"/>
    <property type="match status" value="1"/>
</dbReference>
<dbReference type="InterPro" id="IPR036271">
    <property type="entry name" value="Tet_transcr_reg_TetR-rel_C_sf"/>
</dbReference>